<proteinExistence type="predicted"/>
<evidence type="ECO:0000313" key="1">
    <source>
        <dbReference type="EMBL" id="NDU97923.1"/>
    </source>
</evidence>
<dbReference type="EMBL" id="JAAFZH010000014">
    <property type="protein sequence ID" value="NDU97923.1"/>
    <property type="molecule type" value="Genomic_DNA"/>
</dbReference>
<gene>
    <name evidence="1" type="ORF">GK108_23765</name>
</gene>
<dbReference type="Proteomes" id="UP000474175">
    <property type="component" value="Unassembled WGS sequence"/>
</dbReference>
<evidence type="ECO:0000313" key="2">
    <source>
        <dbReference type="Proteomes" id="UP000474175"/>
    </source>
</evidence>
<keyword evidence="2" id="KW-1185">Reference proteome</keyword>
<dbReference type="RefSeq" id="WP_163953869.1">
    <property type="nucleotide sequence ID" value="NZ_JAAFZH010000014.1"/>
</dbReference>
<sequence length="82" mass="9240">MALLTTPQNIQQQKLALEYRLRQSDVTIAALHQSLAEIKKQPSNKTLRVMAISAAESLEVEQHLRKQLLSQYITLTSQPGRA</sequence>
<name>A0A6L9LGC0_9BACT</name>
<comment type="caution">
    <text evidence="1">The sequence shown here is derived from an EMBL/GenBank/DDBJ whole genome shotgun (WGS) entry which is preliminary data.</text>
</comment>
<dbReference type="AlphaFoldDB" id="A0A6L9LGC0"/>
<protein>
    <submittedName>
        <fullName evidence="1">Uncharacterized protein</fullName>
    </submittedName>
</protein>
<organism evidence="1 2">
    <name type="scientific">Spirosoma terrae</name>
    <dbReference type="NCBI Taxonomy" id="1968276"/>
    <lineage>
        <taxon>Bacteria</taxon>
        <taxon>Pseudomonadati</taxon>
        <taxon>Bacteroidota</taxon>
        <taxon>Cytophagia</taxon>
        <taxon>Cytophagales</taxon>
        <taxon>Cytophagaceae</taxon>
        <taxon>Spirosoma</taxon>
    </lineage>
</organism>
<accession>A0A6L9LGC0</accession>
<reference evidence="1 2" key="1">
    <citation type="submission" date="2020-02" db="EMBL/GenBank/DDBJ databases">
        <title>Draft genome sequence of two Spirosoma agri KCTC 52727 and Spirosoma terrae KCTC 52035.</title>
        <authorList>
            <person name="Rojas J."/>
            <person name="Ambika Manirajan B."/>
            <person name="Suarez C."/>
            <person name="Ratering S."/>
            <person name="Schnell S."/>
        </authorList>
    </citation>
    <scope>NUCLEOTIDE SEQUENCE [LARGE SCALE GENOMIC DNA]</scope>
    <source>
        <strain evidence="1 2">KCTC 52035</strain>
    </source>
</reference>